<accession>A0A2Z6SDU9</accession>
<proteinExistence type="predicted"/>
<sequence>MIMYFVATERQAFIDCTHDHNLALDICNGVRRGMSEPQQATKCYIELIKKCWDTDPNNRPSIIKIDELIISFYNSYYDNLIMDDDDDDIELQFKEAGKYREKKSFIH</sequence>
<dbReference type="Gene3D" id="1.10.510.10">
    <property type="entry name" value="Transferase(Phosphotransferase) domain 1"/>
    <property type="match status" value="1"/>
</dbReference>
<comment type="caution">
    <text evidence="1">The sequence shown here is derived from an EMBL/GenBank/DDBJ whole genome shotgun (WGS) entry which is preliminary data.</text>
</comment>
<evidence type="ECO:0008006" key="3">
    <source>
        <dbReference type="Google" id="ProtNLM"/>
    </source>
</evidence>
<name>A0A2Z6SDU9_9GLOM</name>
<dbReference type="InterPro" id="IPR011009">
    <property type="entry name" value="Kinase-like_dom_sf"/>
</dbReference>
<evidence type="ECO:0000313" key="1">
    <source>
        <dbReference type="EMBL" id="GBC07882.1"/>
    </source>
</evidence>
<evidence type="ECO:0000313" key="2">
    <source>
        <dbReference type="Proteomes" id="UP000247702"/>
    </source>
</evidence>
<dbReference type="AlphaFoldDB" id="A0A2Z6SDU9"/>
<dbReference type="SUPFAM" id="SSF56112">
    <property type="entry name" value="Protein kinase-like (PK-like)"/>
    <property type="match status" value="1"/>
</dbReference>
<dbReference type="Proteomes" id="UP000247702">
    <property type="component" value="Unassembled WGS sequence"/>
</dbReference>
<keyword evidence="2" id="KW-1185">Reference proteome</keyword>
<gene>
    <name evidence="1" type="ORF">RclHR1_07750009</name>
</gene>
<organism evidence="1 2">
    <name type="scientific">Rhizophagus clarus</name>
    <dbReference type="NCBI Taxonomy" id="94130"/>
    <lineage>
        <taxon>Eukaryota</taxon>
        <taxon>Fungi</taxon>
        <taxon>Fungi incertae sedis</taxon>
        <taxon>Mucoromycota</taxon>
        <taxon>Glomeromycotina</taxon>
        <taxon>Glomeromycetes</taxon>
        <taxon>Glomerales</taxon>
        <taxon>Glomeraceae</taxon>
        <taxon>Rhizophagus</taxon>
    </lineage>
</organism>
<reference evidence="1 2" key="1">
    <citation type="submission" date="2017-11" db="EMBL/GenBank/DDBJ databases">
        <title>The genome of Rhizophagus clarus HR1 reveals common genetic basis of auxotrophy among arbuscular mycorrhizal fungi.</title>
        <authorList>
            <person name="Kobayashi Y."/>
        </authorList>
    </citation>
    <scope>NUCLEOTIDE SEQUENCE [LARGE SCALE GENOMIC DNA]</scope>
    <source>
        <strain evidence="1 2">HR1</strain>
    </source>
</reference>
<dbReference type="EMBL" id="BEXD01004176">
    <property type="protein sequence ID" value="GBC07882.1"/>
    <property type="molecule type" value="Genomic_DNA"/>
</dbReference>
<protein>
    <recommendedName>
        <fullName evidence="3">Serine-threonine/tyrosine-protein kinase catalytic domain-containing protein</fullName>
    </recommendedName>
</protein>